<feature type="compositionally biased region" description="Basic and acidic residues" evidence="6">
    <location>
        <begin position="102"/>
        <end position="113"/>
    </location>
</feature>
<dbReference type="SUPFAM" id="SSF54001">
    <property type="entry name" value="Cysteine proteinases"/>
    <property type="match status" value="1"/>
</dbReference>
<evidence type="ECO:0000256" key="6">
    <source>
        <dbReference type="SAM" id="MobiDB-lite"/>
    </source>
</evidence>
<feature type="compositionally biased region" description="Basic and acidic residues" evidence="6">
    <location>
        <begin position="565"/>
        <end position="580"/>
    </location>
</feature>
<comment type="caution">
    <text evidence="8">The sequence shown here is derived from an EMBL/GenBank/DDBJ whole genome shotgun (WGS) entry which is preliminary data.</text>
</comment>
<keyword evidence="4" id="KW-0833">Ubl conjugation pathway</keyword>
<feature type="region of interest" description="Disordered" evidence="6">
    <location>
        <begin position="43"/>
        <end position="170"/>
    </location>
</feature>
<dbReference type="GO" id="GO:0070139">
    <property type="term" value="F:SUMO-specific endopeptidase activity"/>
    <property type="evidence" value="ECO:0007669"/>
    <property type="project" value="TreeGrafter"/>
</dbReference>
<evidence type="ECO:0000256" key="2">
    <source>
        <dbReference type="ARBA" id="ARBA00022553"/>
    </source>
</evidence>
<keyword evidence="5" id="KW-0378">Hydrolase</keyword>
<keyword evidence="9" id="KW-1185">Reference proteome</keyword>
<dbReference type="PROSITE" id="PS50600">
    <property type="entry name" value="ULP_PROTEASE"/>
    <property type="match status" value="1"/>
</dbReference>
<gene>
    <name evidence="8" type="ORF">BG011_008551</name>
</gene>
<dbReference type="AlphaFoldDB" id="A0A9P6QBN9"/>
<keyword evidence="3" id="KW-0645">Protease</keyword>
<dbReference type="InterPro" id="IPR051947">
    <property type="entry name" value="Sentrin-specific_protease"/>
</dbReference>
<feature type="region of interest" description="Disordered" evidence="6">
    <location>
        <begin position="511"/>
        <end position="583"/>
    </location>
</feature>
<dbReference type="InterPro" id="IPR003653">
    <property type="entry name" value="Peptidase_C48_C"/>
</dbReference>
<feature type="region of interest" description="Disordered" evidence="6">
    <location>
        <begin position="186"/>
        <end position="212"/>
    </location>
</feature>
<feature type="compositionally biased region" description="Polar residues" evidence="6">
    <location>
        <begin position="538"/>
        <end position="554"/>
    </location>
</feature>
<proteinExistence type="inferred from homology"/>
<dbReference type="OrthoDB" id="442460at2759"/>
<name>A0A9P6QBN9_9FUNG</name>
<feature type="region of interest" description="Disordered" evidence="6">
    <location>
        <begin position="743"/>
        <end position="772"/>
    </location>
</feature>
<feature type="compositionally biased region" description="Basic and acidic residues" evidence="6">
    <location>
        <begin position="743"/>
        <end position="752"/>
    </location>
</feature>
<dbReference type="GO" id="GO:0016926">
    <property type="term" value="P:protein desumoylation"/>
    <property type="evidence" value="ECO:0007669"/>
    <property type="project" value="TreeGrafter"/>
</dbReference>
<evidence type="ECO:0000313" key="9">
    <source>
        <dbReference type="Proteomes" id="UP000726737"/>
    </source>
</evidence>
<dbReference type="Gene3D" id="3.40.395.10">
    <property type="entry name" value="Adenoviral Proteinase, Chain A"/>
    <property type="match status" value="1"/>
</dbReference>
<keyword evidence="2" id="KW-0597">Phosphoprotein</keyword>
<sequence>MNSPEKGDTEDSVQLVREPVISLGTKKQGKGVPIEVPTTQRRLSTFSVENGNPALLTGFRDGGSSRRKSSTSMQGQSPISPPFNGHNNDYDVVGTIAGYSKPHSDRGKTRPSEVDLLCEEDEHKDTRMAKRRKSGHEEGSLQKAPIASSEHGSGSIISRMKRHSTSSETKASLFSSVGTLPLNPSLTTSSSAQISSSSSAASHSPSRQKPFILAGPLSDKAKALGLGAFPQANLVSVRLGSAMEFTNPGMMIQFGPDRFILNVDKNVTKVDHTSLKFVEYHADGDIKVITIATKEKLVETSVLAQHYDPTPHSGKSRKIILFSDVDSATLLDYCRKLQRKKIDVRPLSSEATEKILQTTNMSITRTSARLRTSIQQPQSHRKPQSDDVLFLFPFKSSAKSKSIAVHNEDMSRLNEGEFLNDTLIEFGLKHVHYNLETKHSELAQNTYIFNSFFYQRLLAKPGKGMSSSYDSIKSWTNKIDLFSKKFIIVPIHENVHWYLAIITNPGLLLKQEDDSQNTTPSPPVEGSDDSETKPPSSPSDSATEPPSRTATPSLHDNVVKGSGPLEEKVTKKDSDSDPWPRKRVLRSTPAIPIDAEEKPYILVLDSLGGSHPTVFKTLRSYLQHELLNRKNIQKTISSKMVPGRYAKCPQQENFCDCGLFLLHYAEVFLKNPGPLLDRIVNKSNDMTKYWAIGDLADKREKYREIMISLTEQYKAYLFTQEEIEGIKENLNHPIGALSRIEEEHHEKIHPSKDVGSSSSPSSRTSNVDMDEG</sequence>
<protein>
    <recommendedName>
        <fullName evidence="7">Ubiquitin-like protease family profile domain-containing protein</fullName>
    </recommendedName>
</protein>
<accession>A0A9P6QBN9</accession>
<dbReference type="InterPro" id="IPR038765">
    <property type="entry name" value="Papain-like_cys_pep_sf"/>
</dbReference>
<dbReference type="GO" id="GO:0006508">
    <property type="term" value="P:proteolysis"/>
    <property type="evidence" value="ECO:0007669"/>
    <property type="project" value="UniProtKB-KW"/>
</dbReference>
<dbReference type="PANTHER" id="PTHR46896">
    <property type="entry name" value="SENTRIN-SPECIFIC PROTEASE"/>
    <property type="match status" value="1"/>
</dbReference>
<dbReference type="Pfam" id="PF02902">
    <property type="entry name" value="Peptidase_C48"/>
    <property type="match status" value="1"/>
</dbReference>
<dbReference type="PANTHER" id="PTHR46896:SF3">
    <property type="entry name" value="FI06413P-RELATED"/>
    <property type="match status" value="1"/>
</dbReference>
<dbReference type="Proteomes" id="UP000726737">
    <property type="component" value="Unassembled WGS sequence"/>
</dbReference>
<evidence type="ECO:0000256" key="5">
    <source>
        <dbReference type="ARBA" id="ARBA00022801"/>
    </source>
</evidence>
<feature type="compositionally biased region" description="Low complexity" evidence="6">
    <location>
        <begin position="186"/>
        <end position="205"/>
    </location>
</feature>
<feature type="compositionally biased region" description="Low complexity" evidence="6">
    <location>
        <begin position="753"/>
        <end position="765"/>
    </location>
</feature>
<organism evidence="8 9">
    <name type="scientific">Mortierella polycephala</name>
    <dbReference type="NCBI Taxonomy" id="41804"/>
    <lineage>
        <taxon>Eukaryota</taxon>
        <taxon>Fungi</taxon>
        <taxon>Fungi incertae sedis</taxon>
        <taxon>Mucoromycota</taxon>
        <taxon>Mortierellomycotina</taxon>
        <taxon>Mortierellomycetes</taxon>
        <taxon>Mortierellales</taxon>
        <taxon>Mortierellaceae</taxon>
        <taxon>Mortierella</taxon>
    </lineage>
</organism>
<evidence type="ECO:0000259" key="7">
    <source>
        <dbReference type="PROSITE" id="PS50600"/>
    </source>
</evidence>
<comment type="similarity">
    <text evidence="1">Belongs to the peptidase C48 family.</text>
</comment>
<dbReference type="GO" id="GO:0005737">
    <property type="term" value="C:cytoplasm"/>
    <property type="evidence" value="ECO:0007669"/>
    <property type="project" value="TreeGrafter"/>
</dbReference>
<reference evidence="8" key="1">
    <citation type="journal article" date="2020" name="Fungal Divers.">
        <title>Resolving the Mortierellaceae phylogeny through synthesis of multi-gene phylogenetics and phylogenomics.</title>
        <authorList>
            <person name="Vandepol N."/>
            <person name="Liber J."/>
            <person name="Desiro A."/>
            <person name="Na H."/>
            <person name="Kennedy M."/>
            <person name="Barry K."/>
            <person name="Grigoriev I.V."/>
            <person name="Miller A.N."/>
            <person name="O'Donnell K."/>
            <person name="Stajich J.E."/>
            <person name="Bonito G."/>
        </authorList>
    </citation>
    <scope>NUCLEOTIDE SEQUENCE</scope>
    <source>
        <strain evidence="8">KOD948</strain>
    </source>
</reference>
<feature type="domain" description="Ubiquitin-like protease family profile" evidence="7">
    <location>
        <begin position="403"/>
        <end position="668"/>
    </location>
</feature>
<dbReference type="GO" id="GO:0005634">
    <property type="term" value="C:nucleus"/>
    <property type="evidence" value="ECO:0007669"/>
    <property type="project" value="TreeGrafter"/>
</dbReference>
<evidence type="ECO:0000256" key="1">
    <source>
        <dbReference type="ARBA" id="ARBA00005234"/>
    </source>
</evidence>
<dbReference type="EMBL" id="JAAAJA010000071">
    <property type="protein sequence ID" value="KAG0263607.1"/>
    <property type="molecule type" value="Genomic_DNA"/>
</dbReference>
<evidence type="ECO:0000313" key="8">
    <source>
        <dbReference type="EMBL" id="KAG0263607.1"/>
    </source>
</evidence>
<evidence type="ECO:0000256" key="4">
    <source>
        <dbReference type="ARBA" id="ARBA00022786"/>
    </source>
</evidence>
<evidence type="ECO:0000256" key="3">
    <source>
        <dbReference type="ARBA" id="ARBA00022670"/>
    </source>
</evidence>